<gene>
    <name evidence="7" type="ORF">CSUI_007808</name>
</gene>
<keyword evidence="8" id="KW-1185">Reference proteome</keyword>
<reference evidence="7 8" key="1">
    <citation type="journal article" date="2017" name="Int. J. Parasitol.">
        <title>The genome of the protozoan parasite Cystoisospora suis and a reverse vaccinology approach to identify vaccine candidates.</title>
        <authorList>
            <person name="Palmieri N."/>
            <person name="Shrestha A."/>
            <person name="Ruttkowski B."/>
            <person name="Beck T."/>
            <person name="Vogl C."/>
            <person name="Tomley F."/>
            <person name="Blake D.P."/>
            <person name="Joachim A."/>
        </authorList>
    </citation>
    <scope>NUCLEOTIDE SEQUENCE [LARGE SCALE GENOMIC DNA]</scope>
    <source>
        <strain evidence="7 8">Wien I</strain>
    </source>
</reference>
<feature type="compositionally biased region" description="Acidic residues" evidence="6">
    <location>
        <begin position="217"/>
        <end position="227"/>
    </location>
</feature>
<dbReference type="VEuPathDB" id="ToxoDB:CSUI_007808"/>
<name>A0A2C6KPP3_9APIC</name>
<feature type="compositionally biased region" description="Basic and acidic residues" evidence="6">
    <location>
        <begin position="400"/>
        <end position="416"/>
    </location>
</feature>
<evidence type="ECO:0000256" key="6">
    <source>
        <dbReference type="SAM" id="MobiDB-lite"/>
    </source>
</evidence>
<comment type="caution">
    <text evidence="7">The sequence shown here is derived from an EMBL/GenBank/DDBJ whole genome shotgun (WGS) entry which is preliminary data.</text>
</comment>
<feature type="compositionally biased region" description="Polar residues" evidence="6">
    <location>
        <begin position="100"/>
        <end position="116"/>
    </location>
</feature>
<organism evidence="7 8">
    <name type="scientific">Cystoisospora suis</name>
    <dbReference type="NCBI Taxonomy" id="483139"/>
    <lineage>
        <taxon>Eukaryota</taxon>
        <taxon>Sar</taxon>
        <taxon>Alveolata</taxon>
        <taxon>Apicomplexa</taxon>
        <taxon>Conoidasida</taxon>
        <taxon>Coccidia</taxon>
        <taxon>Eucoccidiorida</taxon>
        <taxon>Eimeriorina</taxon>
        <taxon>Sarcocystidae</taxon>
        <taxon>Cystoisospora</taxon>
    </lineage>
</organism>
<dbReference type="GO" id="GO:0006364">
    <property type="term" value="P:rRNA processing"/>
    <property type="evidence" value="ECO:0007669"/>
    <property type="project" value="TreeGrafter"/>
</dbReference>
<evidence type="ECO:0000256" key="2">
    <source>
        <dbReference type="ARBA" id="ARBA00007336"/>
    </source>
</evidence>
<feature type="compositionally biased region" description="Low complexity" evidence="6">
    <location>
        <begin position="1"/>
        <end position="14"/>
    </location>
</feature>
<feature type="region of interest" description="Disordered" evidence="6">
    <location>
        <begin position="62"/>
        <end position="150"/>
    </location>
</feature>
<feature type="compositionally biased region" description="Basic and acidic residues" evidence="6">
    <location>
        <begin position="473"/>
        <end position="482"/>
    </location>
</feature>
<feature type="region of interest" description="Disordered" evidence="6">
    <location>
        <begin position="364"/>
        <end position="521"/>
    </location>
</feature>
<dbReference type="AlphaFoldDB" id="A0A2C6KPP3"/>
<evidence type="ECO:0000256" key="3">
    <source>
        <dbReference type="ARBA" id="ARBA00022517"/>
    </source>
</evidence>
<feature type="compositionally biased region" description="Basic and acidic residues" evidence="6">
    <location>
        <begin position="424"/>
        <end position="437"/>
    </location>
</feature>
<comment type="subcellular location">
    <subcellularLocation>
        <location evidence="1">Nucleus</location>
        <location evidence="1">Nucleolus</location>
    </subcellularLocation>
</comment>
<dbReference type="PANTHER" id="PTHR13028:SF0">
    <property type="entry name" value="RRNA-PROCESSING PROTEIN EBP2-RELATED"/>
    <property type="match status" value="1"/>
</dbReference>
<dbReference type="GO" id="GO:0034399">
    <property type="term" value="C:nuclear periphery"/>
    <property type="evidence" value="ECO:0007669"/>
    <property type="project" value="TreeGrafter"/>
</dbReference>
<evidence type="ECO:0000313" key="7">
    <source>
        <dbReference type="EMBL" id="PHJ18363.1"/>
    </source>
</evidence>
<protein>
    <submittedName>
        <fullName evidence="7">Rrna-processing protein ebp2</fullName>
    </submittedName>
</protein>
<keyword evidence="3" id="KW-0690">Ribosome biogenesis</keyword>
<sequence length="521" mass="60384">MVTLSTSSSSSSLSQQRRKGVLLSGRHFEELPSYLTEQDQEELERDEQALLLYQFRKKLQDLQRDEREEENEEEEGDNSQEANALALGYTPLPNERILGSSKQTRKTPYNPCSTSPNDEEECLEKETSAGGAPTSPSSSFPSLSKRRNGMRIIDDQAGLLEKLREIRYKPPSGMRRVPWIESLAVVCPSSSSSLQEEKERHAQDQHTPEKKTKNAEDDLDGDKEEEEMERKDQKGKSLSSSSQTPRKPSGPGQDLEREKYFMHMTRECAMIGLHRLRHLRLKFTRPPDFLAEMLKSDHHMLRIKERLASETANLELFEEKKLRKLNRKFNRLSGHRLVREQEEARRRNVTLKEIDAWKKSREVNLQKKKKKNADEEAEEERGENKKMMHAAGKASSSSLQRDDQVMDGRSGGEEGKRRRGRKRPREDEEREGKRSYIDAETSFDEWIKKHDEKEEKEKRDQKFLFRQKMKGRGTIEKEEGGEHKRRRRRREGGGGWGGKEGGGKTNTFFKKSAGKGRRKVK</sequence>
<dbReference type="EMBL" id="MIGC01004193">
    <property type="protein sequence ID" value="PHJ18363.1"/>
    <property type="molecule type" value="Genomic_DNA"/>
</dbReference>
<evidence type="ECO:0000256" key="5">
    <source>
        <dbReference type="ARBA" id="ARBA00023242"/>
    </source>
</evidence>
<evidence type="ECO:0000256" key="1">
    <source>
        <dbReference type="ARBA" id="ARBA00004604"/>
    </source>
</evidence>
<dbReference type="GO" id="GO:0042273">
    <property type="term" value="P:ribosomal large subunit biogenesis"/>
    <property type="evidence" value="ECO:0007669"/>
    <property type="project" value="TreeGrafter"/>
</dbReference>
<feature type="compositionally biased region" description="Basic residues" evidence="6">
    <location>
        <begin position="512"/>
        <end position="521"/>
    </location>
</feature>
<dbReference type="Proteomes" id="UP000221165">
    <property type="component" value="Unassembled WGS sequence"/>
</dbReference>
<dbReference type="OrthoDB" id="443772at2759"/>
<keyword evidence="4" id="KW-0175">Coiled coil</keyword>
<feature type="compositionally biased region" description="Gly residues" evidence="6">
    <location>
        <begin position="493"/>
        <end position="504"/>
    </location>
</feature>
<evidence type="ECO:0000313" key="8">
    <source>
        <dbReference type="Proteomes" id="UP000221165"/>
    </source>
</evidence>
<keyword evidence="5" id="KW-0539">Nucleus</keyword>
<feature type="compositionally biased region" description="Basic and acidic residues" evidence="6">
    <location>
        <begin position="445"/>
        <end position="463"/>
    </location>
</feature>
<dbReference type="GO" id="GO:0005730">
    <property type="term" value="C:nucleolus"/>
    <property type="evidence" value="ECO:0007669"/>
    <property type="project" value="UniProtKB-SubCell"/>
</dbReference>
<accession>A0A2C6KPP3</accession>
<feature type="compositionally biased region" description="Acidic residues" evidence="6">
    <location>
        <begin position="67"/>
        <end position="78"/>
    </location>
</feature>
<dbReference type="RefSeq" id="XP_067920071.1">
    <property type="nucleotide sequence ID" value="XM_068067951.1"/>
</dbReference>
<feature type="region of interest" description="Disordered" evidence="6">
    <location>
        <begin position="1"/>
        <end position="44"/>
    </location>
</feature>
<dbReference type="GeneID" id="94431162"/>
<dbReference type="GO" id="GO:0030687">
    <property type="term" value="C:preribosome, large subunit precursor"/>
    <property type="evidence" value="ECO:0007669"/>
    <property type="project" value="TreeGrafter"/>
</dbReference>
<feature type="compositionally biased region" description="Polar residues" evidence="6">
    <location>
        <begin position="236"/>
        <end position="246"/>
    </location>
</feature>
<feature type="region of interest" description="Disordered" evidence="6">
    <location>
        <begin position="191"/>
        <end position="255"/>
    </location>
</feature>
<feature type="compositionally biased region" description="Low complexity" evidence="6">
    <location>
        <begin position="128"/>
        <end position="139"/>
    </location>
</feature>
<comment type="similarity">
    <text evidence="2">Belongs to the EBP2 family.</text>
</comment>
<dbReference type="InterPro" id="IPR008610">
    <property type="entry name" value="Ebp2"/>
</dbReference>
<dbReference type="PANTHER" id="PTHR13028">
    <property type="entry name" value="RRNA PROCESSING PROTEIN EBNA1-BINDING PROTEIN-RELATED"/>
    <property type="match status" value="1"/>
</dbReference>
<feature type="compositionally biased region" description="Basic and acidic residues" evidence="6">
    <location>
        <begin position="195"/>
        <end position="216"/>
    </location>
</feature>
<evidence type="ECO:0000256" key="4">
    <source>
        <dbReference type="ARBA" id="ARBA00023054"/>
    </source>
</evidence>
<proteinExistence type="inferred from homology"/>
<dbReference type="Pfam" id="PF05890">
    <property type="entry name" value="Ebp2"/>
    <property type="match status" value="1"/>
</dbReference>